<comment type="catalytic activity">
    <reaction evidence="8">
        <text>L-threonyl-[protein] + ATP = 3-O-(5'-adenylyl)-L-threonyl-[protein] + diphosphate</text>
        <dbReference type="Rhea" id="RHEA:54292"/>
        <dbReference type="Rhea" id="RHEA-COMP:11060"/>
        <dbReference type="Rhea" id="RHEA-COMP:13847"/>
        <dbReference type="ChEBI" id="CHEBI:30013"/>
        <dbReference type="ChEBI" id="CHEBI:30616"/>
        <dbReference type="ChEBI" id="CHEBI:33019"/>
        <dbReference type="ChEBI" id="CHEBI:138113"/>
        <dbReference type="EC" id="2.7.7.108"/>
    </reaction>
</comment>
<feature type="binding site" evidence="8">
    <location>
        <position position="89"/>
    </location>
    <ligand>
        <name>ATP</name>
        <dbReference type="ChEBI" id="CHEBI:30616"/>
    </ligand>
</feature>
<dbReference type="PANTHER" id="PTHR32057:SF14">
    <property type="entry name" value="PROTEIN ADENYLYLTRANSFERASE SELO, MITOCHONDRIAL"/>
    <property type="match status" value="1"/>
</dbReference>
<keyword evidence="7 8" id="KW-0460">Magnesium</keyword>
<sequence>MTLDALTLDTPYLDLDPLFYDPTDPTPLKNPYLISFNPDAAELIGLSSDAGTDDRLVGLLNGTFTPEGAKPFAMCYAGHQFGMFVPRLGDGRAINLGKSGTWNLQLKGSGETLYSRMGDGRAVLRSSVREYLMSEAMHHLGIPTTRALALIGSETKVVRERLERGAVVLRMSPTWVRIGTFEYFYYKEEHDKLEPLADYVIAESYPHLKGEEDAYFLMFAEVVERTARLLAQWQSVGFNHGVMNTDNMSMGGLTIDYGPYAMLDDYDISFICNHTDTHGRYGFGQQPHVAYWNLSMLAEALSPIVSKERMEKKLDDYGSVYTQTYVEIMCAKMGLATVKEDDIILLKKMLTALQNSQADYTLFFRTLSRYDGDGKPLLDICVDREPVREWLAEYDARLLHEERSAEERHAAMLQTNPKYVLKNYMLQEAIKKAEKFDNSGVEDLLTIARNPFDELPQFERYAKATPNEHKNLKLSCSS</sequence>
<comment type="function">
    <text evidence="8">Nucleotidyltransferase involved in the post-translational modification of proteins. It can catalyze the addition of adenosine monophosphate (AMP) or uridine monophosphate (UMP) to a protein, resulting in modifications known as AMPylation and UMPylation.</text>
</comment>
<keyword evidence="2 8" id="KW-0808">Transferase</keyword>
<evidence type="ECO:0000256" key="3">
    <source>
        <dbReference type="ARBA" id="ARBA00022695"/>
    </source>
</evidence>
<comment type="cofactor">
    <cofactor evidence="8">
        <name>Mg(2+)</name>
        <dbReference type="ChEBI" id="CHEBI:18420"/>
    </cofactor>
    <cofactor evidence="8">
        <name>Mn(2+)</name>
        <dbReference type="ChEBI" id="CHEBI:29035"/>
    </cofactor>
</comment>
<evidence type="ECO:0000256" key="4">
    <source>
        <dbReference type="ARBA" id="ARBA00022723"/>
    </source>
</evidence>
<feature type="binding site" evidence="8">
    <location>
        <position position="177"/>
    </location>
    <ligand>
        <name>ATP</name>
        <dbReference type="ChEBI" id="CHEBI:30616"/>
    </ligand>
</feature>
<feature type="binding site" evidence="8">
    <location>
        <position position="256"/>
    </location>
    <ligand>
        <name>Mg(2+)</name>
        <dbReference type="ChEBI" id="CHEBI:18420"/>
    </ligand>
</feature>
<keyword evidence="4 8" id="KW-0479">Metal-binding</keyword>
<keyword evidence="8" id="KW-0464">Manganese</keyword>
<dbReference type="EC" id="2.7.7.108" evidence="8"/>
<comment type="catalytic activity">
    <reaction evidence="8">
        <text>L-tyrosyl-[protein] + UTP = O-(5'-uridylyl)-L-tyrosyl-[protein] + diphosphate</text>
        <dbReference type="Rhea" id="RHEA:83887"/>
        <dbReference type="Rhea" id="RHEA-COMP:10136"/>
        <dbReference type="Rhea" id="RHEA-COMP:20238"/>
        <dbReference type="ChEBI" id="CHEBI:33019"/>
        <dbReference type="ChEBI" id="CHEBI:46398"/>
        <dbReference type="ChEBI" id="CHEBI:46858"/>
        <dbReference type="ChEBI" id="CHEBI:90602"/>
    </reaction>
</comment>
<evidence type="ECO:0000256" key="8">
    <source>
        <dbReference type="HAMAP-Rule" id="MF_00692"/>
    </source>
</evidence>
<accession>A0ABZ3HEG1</accession>
<keyword evidence="5 8" id="KW-0547">Nucleotide-binding</keyword>
<protein>
    <recommendedName>
        <fullName evidence="8">Protein nucleotidyltransferase YdiU</fullName>
        <ecNumber evidence="8">2.7.7.-</ecNumber>
    </recommendedName>
    <alternativeName>
        <fullName evidence="8">Protein adenylyltransferase YdiU</fullName>
        <ecNumber evidence="8">2.7.7.108</ecNumber>
    </alternativeName>
    <alternativeName>
        <fullName evidence="8">Protein uridylyltransferase YdiU</fullName>
        <ecNumber evidence="8">2.7.7.-</ecNumber>
    </alternativeName>
</protein>
<comment type="similarity">
    <text evidence="1 8">Belongs to the SELO family.</text>
</comment>
<dbReference type="EC" id="2.7.7.-" evidence="8"/>
<organism evidence="9 10">
    <name type="scientific">Sulfurimonas diazotrophicus</name>
    <dbReference type="NCBI Taxonomy" id="3131939"/>
    <lineage>
        <taxon>Bacteria</taxon>
        <taxon>Pseudomonadati</taxon>
        <taxon>Campylobacterota</taxon>
        <taxon>Epsilonproteobacteria</taxon>
        <taxon>Campylobacterales</taxon>
        <taxon>Sulfurimonadaceae</taxon>
        <taxon>Sulfurimonas</taxon>
    </lineage>
</organism>
<dbReference type="PANTHER" id="PTHR32057">
    <property type="entry name" value="PROTEIN ADENYLYLTRANSFERASE SELO, MITOCHONDRIAL"/>
    <property type="match status" value="1"/>
</dbReference>
<dbReference type="NCBIfam" id="NF000658">
    <property type="entry name" value="PRK00029.1"/>
    <property type="match status" value="1"/>
</dbReference>
<feature type="binding site" evidence="8">
    <location>
        <position position="107"/>
    </location>
    <ligand>
        <name>ATP</name>
        <dbReference type="ChEBI" id="CHEBI:30616"/>
    </ligand>
</feature>
<feature type="binding site" evidence="8">
    <location>
        <position position="92"/>
    </location>
    <ligand>
        <name>ATP</name>
        <dbReference type="ChEBI" id="CHEBI:30616"/>
    </ligand>
</feature>
<dbReference type="RefSeq" id="WP_345973609.1">
    <property type="nucleotide sequence ID" value="NZ_CP147920.1"/>
</dbReference>
<evidence type="ECO:0000256" key="5">
    <source>
        <dbReference type="ARBA" id="ARBA00022741"/>
    </source>
</evidence>
<comment type="catalytic activity">
    <reaction evidence="8">
        <text>L-histidyl-[protein] + UTP = N(tele)-(5'-uridylyl)-L-histidyl-[protein] + diphosphate</text>
        <dbReference type="Rhea" id="RHEA:83891"/>
        <dbReference type="Rhea" id="RHEA-COMP:9745"/>
        <dbReference type="Rhea" id="RHEA-COMP:20239"/>
        <dbReference type="ChEBI" id="CHEBI:29979"/>
        <dbReference type="ChEBI" id="CHEBI:33019"/>
        <dbReference type="ChEBI" id="CHEBI:46398"/>
        <dbReference type="ChEBI" id="CHEBI:233474"/>
    </reaction>
</comment>
<feature type="binding site" evidence="8">
    <location>
        <position position="247"/>
    </location>
    <ligand>
        <name>Mg(2+)</name>
        <dbReference type="ChEBI" id="CHEBI:18420"/>
    </ligand>
</feature>
<name>A0ABZ3HEG1_9BACT</name>
<dbReference type="Pfam" id="PF02696">
    <property type="entry name" value="SelO"/>
    <property type="match status" value="1"/>
</dbReference>
<evidence type="ECO:0000313" key="10">
    <source>
        <dbReference type="Proteomes" id="UP001447842"/>
    </source>
</evidence>
<feature type="active site" description="Proton acceptor" evidence="8">
    <location>
        <position position="246"/>
    </location>
</feature>
<evidence type="ECO:0000256" key="1">
    <source>
        <dbReference type="ARBA" id="ARBA00009747"/>
    </source>
</evidence>
<keyword evidence="3 8" id="KW-0548">Nucleotidyltransferase</keyword>
<evidence type="ECO:0000313" key="9">
    <source>
        <dbReference type="EMBL" id="XAU16199.1"/>
    </source>
</evidence>
<feature type="binding site" evidence="8">
    <location>
        <position position="119"/>
    </location>
    <ligand>
        <name>ATP</name>
        <dbReference type="ChEBI" id="CHEBI:30616"/>
    </ligand>
</feature>
<feature type="binding site" evidence="8">
    <location>
        <position position="91"/>
    </location>
    <ligand>
        <name>ATP</name>
        <dbReference type="ChEBI" id="CHEBI:30616"/>
    </ligand>
</feature>
<dbReference type="InterPro" id="IPR003846">
    <property type="entry name" value="SelO"/>
</dbReference>
<comment type="catalytic activity">
    <reaction evidence="8">
        <text>L-seryl-[protein] + ATP = 3-O-(5'-adenylyl)-L-seryl-[protein] + diphosphate</text>
        <dbReference type="Rhea" id="RHEA:58120"/>
        <dbReference type="Rhea" id="RHEA-COMP:9863"/>
        <dbReference type="Rhea" id="RHEA-COMP:15073"/>
        <dbReference type="ChEBI" id="CHEBI:29999"/>
        <dbReference type="ChEBI" id="CHEBI:30616"/>
        <dbReference type="ChEBI" id="CHEBI:33019"/>
        <dbReference type="ChEBI" id="CHEBI:142516"/>
        <dbReference type="EC" id="2.7.7.108"/>
    </reaction>
</comment>
<dbReference type="HAMAP" id="MF_00692">
    <property type="entry name" value="SelO"/>
    <property type="match status" value="1"/>
</dbReference>
<proteinExistence type="inferred from homology"/>
<reference evidence="9 10" key="1">
    <citation type="submission" date="2024-03" db="EMBL/GenBank/DDBJ databases">
        <title>Sulfurimonas sp. HSL3-1.</title>
        <authorList>
            <person name="Wang S."/>
        </authorList>
    </citation>
    <scope>NUCLEOTIDE SEQUENCE [LARGE SCALE GENOMIC DNA]</scope>
    <source>
        <strain evidence="9 10">HSL3-1</strain>
    </source>
</reference>
<dbReference type="EMBL" id="CP147920">
    <property type="protein sequence ID" value="XAU16199.1"/>
    <property type="molecule type" value="Genomic_DNA"/>
</dbReference>
<keyword evidence="6 8" id="KW-0067">ATP-binding</keyword>
<evidence type="ECO:0000256" key="2">
    <source>
        <dbReference type="ARBA" id="ARBA00022679"/>
    </source>
</evidence>
<evidence type="ECO:0000256" key="7">
    <source>
        <dbReference type="ARBA" id="ARBA00022842"/>
    </source>
</evidence>
<feature type="binding site" evidence="8">
    <location>
        <position position="120"/>
    </location>
    <ligand>
        <name>ATP</name>
        <dbReference type="ChEBI" id="CHEBI:30616"/>
    </ligand>
</feature>
<comment type="catalytic activity">
    <reaction evidence="8">
        <text>L-tyrosyl-[protein] + ATP = O-(5'-adenylyl)-L-tyrosyl-[protein] + diphosphate</text>
        <dbReference type="Rhea" id="RHEA:54288"/>
        <dbReference type="Rhea" id="RHEA-COMP:10136"/>
        <dbReference type="Rhea" id="RHEA-COMP:13846"/>
        <dbReference type="ChEBI" id="CHEBI:30616"/>
        <dbReference type="ChEBI" id="CHEBI:33019"/>
        <dbReference type="ChEBI" id="CHEBI:46858"/>
        <dbReference type="ChEBI" id="CHEBI:83624"/>
        <dbReference type="EC" id="2.7.7.108"/>
    </reaction>
</comment>
<gene>
    <name evidence="8" type="primary">ydiU</name>
    <name evidence="8" type="synonym">selO</name>
    <name evidence="9" type="ORF">WCY31_05690</name>
</gene>
<dbReference type="Proteomes" id="UP001447842">
    <property type="component" value="Chromosome"/>
</dbReference>
<feature type="binding site" evidence="8">
    <location>
        <position position="256"/>
    </location>
    <ligand>
        <name>ATP</name>
        <dbReference type="ChEBI" id="CHEBI:30616"/>
    </ligand>
</feature>
<comment type="catalytic activity">
    <reaction evidence="8">
        <text>L-seryl-[protein] + UTP = O-(5'-uridylyl)-L-seryl-[protein] + diphosphate</text>
        <dbReference type="Rhea" id="RHEA:64604"/>
        <dbReference type="Rhea" id="RHEA-COMP:9863"/>
        <dbReference type="Rhea" id="RHEA-COMP:16635"/>
        <dbReference type="ChEBI" id="CHEBI:29999"/>
        <dbReference type="ChEBI" id="CHEBI:33019"/>
        <dbReference type="ChEBI" id="CHEBI:46398"/>
        <dbReference type="ChEBI" id="CHEBI:156051"/>
    </reaction>
</comment>
<evidence type="ECO:0000256" key="6">
    <source>
        <dbReference type="ARBA" id="ARBA00022840"/>
    </source>
</evidence>
<keyword evidence="10" id="KW-1185">Reference proteome</keyword>
<feature type="binding site" evidence="8">
    <location>
        <position position="170"/>
    </location>
    <ligand>
        <name>ATP</name>
        <dbReference type="ChEBI" id="CHEBI:30616"/>
    </ligand>
</feature>